<evidence type="ECO:0000256" key="8">
    <source>
        <dbReference type="ARBA" id="ARBA00023239"/>
    </source>
</evidence>
<protein>
    <recommendedName>
        <fullName evidence="4">tryptophan synthase</fullName>
        <ecNumber evidence="4">4.2.1.20</ecNumber>
    </recommendedName>
</protein>
<dbReference type="Gene3D" id="3.20.20.70">
    <property type="entry name" value="Aldolase class I"/>
    <property type="match status" value="1"/>
</dbReference>
<dbReference type="InterPro" id="IPR013785">
    <property type="entry name" value="Aldolase_TIM"/>
</dbReference>
<evidence type="ECO:0000256" key="1">
    <source>
        <dbReference type="ARBA" id="ARBA00003365"/>
    </source>
</evidence>
<evidence type="ECO:0000313" key="10">
    <source>
        <dbReference type="EMBL" id="VAW09194.1"/>
    </source>
</evidence>
<reference evidence="10" key="1">
    <citation type="submission" date="2018-06" db="EMBL/GenBank/DDBJ databases">
        <authorList>
            <person name="Zhirakovskaya E."/>
        </authorList>
    </citation>
    <scope>NUCLEOTIDE SEQUENCE</scope>
</reference>
<dbReference type="FunFam" id="3.20.20.70:FF:000037">
    <property type="entry name" value="Tryptophan synthase alpha chain"/>
    <property type="match status" value="1"/>
</dbReference>
<evidence type="ECO:0000256" key="4">
    <source>
        <dbReference type="ARBA" id="ARBA00012043"/>
    </source>
</evidence>
<name>A0A3B0TKN8_9ZZZZ</name>
<keyword evidence="6" id="KW-0822">Tryptophan biosynthesis</keyword>
<dbReference type="EMBL" id="UOEI01000693">
    <property type="protein sequence ID" value="VAW09194.1"/>
    <property type="molecule type" value="Genomic_DNA"/>
</dbReference>
<dbReference type="PANTHER" id="PTHR43406:SF1">
    <property type="entry name" value="TRYPTOPHAN SYNTHASE ALPHA CHAIN, CHLOROPLASTIC"/>
    <property type="match status" value="1"/>
</dbReference>
<sequence>MTDNGARQLREMFEEAREQNRAVLLPYLTAGIPDVDTSVEIFAAMAAAGADGFEVGIPYTDPLMDGPVIMEAGEIAIRSGVTVDVALDVVTAIVAETNKPVLVMTYVNPVLRHGIDSFFAKVRVAGAAGVIIADLPADEAAPFTSAAAASDLGLALFAAPTTDDARLGVMIDADPVFVYAIAEVGVTGERTDASSNVAGLAERIRRISDVPVVFGVGISTPDHVASAARHGDGIIVGSAIVRRVLEASSPAGAVRDVGAFVGELVTATKRD</sequence>
<comment type="catalytic activity">
    <reaction evidence="9">
        <text>(1S,2R)-1-C-(indol-3-yl)glycerol 3-phosphate + L-serine = D-glyceraldehyde 3-phosphate + L-tryptophan + H2O</text>
        <dbReference type="Rhea" id="RHEA:10532"/>
        <dbReference type="ChEBI" id="CHEBI:15377"/>
        <dbReference type="ChEBI" id="CHEBI:33384"/>
        <dbReference type="ChEBI" id="CHEBI:57912"/>
        <dbReference type="ChEBI" id="CHEBI:58866"/>
        <dbReference type="ChEBI" id="CHEBI:59776"/>
        <dbReference type="EC" id="4.2.1.20"/>
    </reaction>
</comment>
<evidence type="ECO:0000256" key="2">
    <source>
        <dbReference type="ARBA" id="ARBA00004733"/>
    </source>
</evidence>
<dbReference type="HAMAP" id="MF_00131">
    <property type="entry name" value="Trp_synth_alpha"/>
    <property type="match status" value="1"/>
</dbReference>
<accession>A0A3B0TKN8</accession>
<keyword evidence="7" id="KW-0057">Aromatic amino acid biosynthesis</keyword>
<gene>
    <name evidence="10" type="ORF">MNBD_ACTINO01-1460</name>
</gene>
<dbReference type="InterPro" id="IPR002028">
    <property type="entry name" value="Trp_synthase_suA"/>
</dbReference>
<dbReference type="AlphaFoldDB" id="A0A3B0TKN8"/>
<dbReference type="GO" id="GO:0004834">
    <property type="term" value="F:tryptophan synthase activity"/>
    <property type="evidence" value="ECO:0007669"/>
    <property type="project" value="UniProtKB-EC"/>
</dbReference>
<dbReference type="CDD" id="cd04724">
    <property type="entry name" value="Tryptophan_synthase_alpha"/>
    <property type="match status" value="1"/>
</dbReference>
<comment type="subunit">
    <text evidence="3">Tetramer of two alpha and two beta chains.</text>
</comment>
<dbReference type="SUPFAM" id="SSF51366">
    <property type="entry name" value="Ribulose-phoshate binding barrel"/>
    <property type="match status" value="1"/>
</dbReference>
<evidence type="ECO:0000256" key="7">
    <source>
        <dbReference type="ARBA" id="ARBA00023141"/>
    </source>
</evidence>
<dbReference type="Pfam" id="PF00290">
    <property type="entry name" value="Trp_syntA"/>
    <property type="match status" value="1"/>
</dbReference>
<keyword evidence="8 10" id="KW-0456">Lyase</keyword>
<evidence type="ECO:0000256" key="5">
    <source>
        <dbReference type="ARBA" id="ARBA00022605"/>
    </source>
</evidence>
<dbReference type="PANTHER" id="PTHR43406">
    <property type="entry name" value="TRYPTOPHAN SYNTHASE, ALPHA CHAIN"/>
    <property type="match status" value="1"/>
</dbReference>
<evidence type="ECO:0000256" key="6">
    <source>
        <dbReference type="ARBA" id="ARBA00022822"/>
    </source>
</evidence>
<dbReference type="InterPro" id="IPR011060">
    <property type="entry name" value="RibuloseP-bd_barrel"/>
</dbReference>
<dbReference type="GO" id="GO:0005829">
    <property type="term" value="C:cytosol"/>
    <property type="evidence" value="ECO:0007669"/>
    <property type="project" value="TreeGrafter"/>
</dbReference>
<evidence type="ECO:0000256" key="9">
    <source>
        <dbReference type="ARBA" id="ARBA00049047"/>
    </source>
</evidence>
<proteinExistence type="inferred from homology"/>
<dbReference type="NCBIfam" id="TIGR00262">
    <property type="entry name" value="trpA"/>
    <property type="match status" value="1"/>
</dbReference>
<dbReference type="UniPathway" id="UPA00035">
    <property type="reaction ID" value="UER00044"/>
</dbReference>
<comment type="pathway">
    <text evidence="2">Amino-acid biosynthesis; L-tryptophan biosynthesis; L-tryptophan from chorismate: step 5/5.</text>
</comment>
<organism evidence="10">
    <name type="scientific">hydrothermal vent metagenome</name>
    <dbReference type="NCBI Taxonomy" id="652676"/>
    <lineage>
        <taxon>unclassified sequences</taxon>
        <taxon>metagenomes</taxon>
        <taxon>ecological metagenomes</taxon>
    </lineage>
</organism>
<dbReference type="EC" id="4.2.1.20" evidence="4"/>
<evidence type="ECO:0000256" key="3">
    <source>
        <dbReference type="ARBA" id="ARBA00011270"/>
    </source>
</evidence>
<comment type="function">
    <text evidence="1">The alpha subunit is responsible for the aldol cleavage of indoleglycerol phosphate to indole and glyceraldehyde 3-phosphate.</text>
</comment>
<keyword evidence="5" id="KW-0028">Amino-acid biosynthesis</keyword>